<dbReference type="GO" id="GO:0031201">
    <property type="term" value="C:SNARE complex"/>
    <property type="evidence" value="ECO:0007669"/>
    <property type="project" value="TreeGrafter"/>
</dbReference>
<dbReference type="Pfam" id="PF09753">
    <property type="entry name" value="Use1"/>
    <property type="match status" value="1"/>
</dbReference>
<comment type="similarity">
    <text evidence="2">Belongs to the USE1 family.</text>
</comment>
<evidence type="ECO:0000256" key="5">
    <source>
        <dbReference type="ARBA" id="ARBA00022824"/>
    </source>
</evidence>
<dbReference type="GO" id="GO:0006890">
    <property type="term" value="P:retrograde vesicle-mediated transport, Golgi to endoplasmic reticulum"/>
    <property type="evidence" value="ECO:0007669"/>
    <property type="project" value="TreeGrafter"/>
</dbReference>
<organism evidence="11 12">
    <name type="scientific">Zygosaccharomyces bailii (strain CLIB 213 / ATCC 58445 / CBS 680 / BCRC 21525 / NBRC 1098 / NCYC 1416 / NRRL Y-2227)</name>
    <dbReference type="NCBI Taxonomy" id="1333698"/>
    <lineage>
        <taxon>Eukaryota</taxon>
        <taxon>Fungi</taxon>
        <taxon>Dikarya</taxon>
        <taxon>Ascomycota</taxon>
        <taxon>Saccharomycotina</taxon>
        <taxon>Saccharomycetes</taxon>
        <taxon>Saccharomycetales</taxon>
        <taxon>Saccharomycetaceae</taxon>
        <taxon>Zygosaccharomyces</taxon>
    </lineage>
</organism>
<evidence type="ECO:0000313" key="11">
    <source>
        <dbReference type="EMBL" id="CDF88910.1"/>
    </source>
</evidence>
<dbReference type="InterPro" id="IPR019150">
    <property type="entry name" value="Vesicle_transport_protein_Use1"/>
</dbReference>
<dbReference type="AlphaFoldDB" id="A0A8J2T4P3"/>
<dbReference type="OrthoDB" id="4008582at2759"/>
<evidence type="ECO:0000256" key="6">
    <source>
        <dbReference type="ARBA" id="ARBA00022892"/>
    </source>
</evidence>
<proteinExistence type="inferred from homology"/>
<keyword evidence="9 10" id="KW-0472">Membrane</keyword>
<evidence type="ECO:0000256" key="1">
    <source>
        <dbReference type="ARBA" id="ARBA00004163"/>
    </source>
</evidence>
<dbReference type="GO" id="GO:0005484">
    <property type="term" value="F:SNAP receptor activity"/>
    <property type="evidence" value="ECO:0007669"/>
    <property type="project" value="TreeGrafter"/>
</dbReference>
<dbReference type="Proteomes" id="UP000019375">
    <property type="component" value="Unassembled WGS sequence"/>
</dbReference>
<evidence type="ECO:0000256" key="2">
    <source>
        <dbReference type="ARBA" id="ARBA00007891"/>
    </source>
</evidence>
<evidence type="ECO:0000256" key="4">
    <source>
        <dbReference type="ARBA" id="ARBA00022692"/>
    </source>
</evidence>
<sequence>MDVNERYRKDLEQTSDTLLAYLINTKHLGNLHILRAHAVEEDLKYHGKKNSITQYQEKHRTLEFECFEQQEDKLSSLAEKYGEFQEIQKTRKFSVDFDAPNIETIKSIPGQEIIEEDNPDDAGLTELKRRLLGKRPSQERDTEKSAEKQIEDQDNLQNDLIHDMAKLVGSLKQGANAFQSALDEDKFVLDAAEIGVQVASRSLTNVSGKLKKYDKKKLGYLFYILTTIFMIVGLVVTFIIIKLFPAL</sequence>
<keyword evidence="12" id="KW-1185">Reference proteome</keyword>
<reference evidence="12" key="1">
    <citation type="journal article" date="2013" name="Genome Announc.">
        <title>Genome sequence of the food spoilage yeast Zygosaccharomyces bailii CLIB 213(T).</title>
        <authorList>
            <person name="Galeote V."/>
            <person name="Bigey F."/>
            <person name="Devillers H."/>
            <person name="Neuveglise C."/>
            <person name="Dequin S."/>
        </authorList>
    </citation>
    <scope>NUCLEOTIDE SEQUENCE [LARGE SCALE GENOMIC DNA]</scope>
    <source>
        <strain evidence="12">CLIB 213 / ATCC 58445 / CBS 680 / CCRC 21525 / NBRC 1098 / NCYC 1416 / NRRL Y-2227</strain>
    </source>
</reference>
<keyword evidence="7" id="KW-0653">Protein transport</keyword>
<dbReference type="PANTHER" id="PTHR13050:SF7">
    <property type="entry name" value="VESICLE TRANSPORT PROTEIN USE1"/>
    <property type="match status" value="1"/>
</dbReference>
<accession>A0A8J2T4P3</accession>
<evidence type="ECO:0000313" key="12">
    <source>
        <dbReference type="Proteomes" id="UP000019375"/>
    </source>
</evidence>
<keyword evidence="6" id="KW-0931">ER-Golgi transport</keyword>
<keyword evidence="5" id="KW-0256">Endoplasmic reticulum</keyword>
<evidence type="ECO:0000256" key="7">
    <source>
        <dbReference type="ARBA" id="ARBA00022927"/>
    </source>
</evidence>
<protein>
    <submittedName>
        <fullName evidence="11">ZYBA0S03-04764g1_1</fullName>
    </submittedName>
</protein>
<dbReference type="GO" id="GO:0015031">
    <property type="term" value="P:protein transport"/>
    <property type="evidence" value="ECO:0007669"/>
    <property type="project" value="UniProtKB-KW"/>
</dbReference>
<keyword evidence="4 10" id="KW-0812">Transmembrane</keyword>
<evidence type="ECO:0000256" key="8">
    <source>
        <dbReference type="ARBA" id="ARBA00022989"/>
    </source>
</evidence>
<keyword evidence="8 10" id="KW-1133">Transmembrane helix</keyword>
<comment type="subcellular location">
    <subcellularLocation>
        <location evidence="1">Endoplasmic reticulum membrane</location>
        <topology evidence="1">Single-pass type IV membrane protein</topology>
    </subcellularLocation>
</comment>
<name>A0A8J2T4P3_ZYGB2</name>
<evidence type="ECO:0000256" key="9">
    <source>
        <dbReference type="ARBA" id="ARBA00023136"/>
    </source>
</evidence>
<keyword evidence="3" id="KW-0813">Transport</keyword>
<evidence type="ECO:0000256" key="10">
    <source>
        <dbReference type="SAM" id="Phobius"/>
    </source>
</evidence>
<dbReference type="EMBL" id="HG316456">
    <property type="protein sequence ID" value="CDF88910.1"/>
    <property type="molecule type" value="Genomic_DNA"/>
</dbReference>
<feature type="transmembrane region" description="Helical" evidence="10">
    <location>
        <begin position="220"/>
        <end position="244"/>
    </location>
</feature>
<dbReference type="GO" id="GO:0005789">
    <property type="term" value="C:endoplasmic reticulum membrane"/>
    <property type="evidence" value="ECO:0007669"/>
    <property type="project" value="UniProtKB-SubCell"/>
</dbReference>
<gene>
    <name evidence="11" type="ORF">BN860_04764g</name>
</gene>
<evidence type="ECO:0000256" key="3">
    <source>
        <dbReference type="ARBA" id="ARBA00022448"/>
    </source>
</evidence>
<dbReference type="PANTHER" id="PTHR13050">
    <property type="entry name" value="USE1-LIKE PROTEIN"/>
    <property type="match status" value="1"/>
</dbReference>